<protein>
    <submittedName>
        <fullName evidence="1">Uncharacterized protein</fullName>
    </submittedName>
</protein>
<organism evidence="1 2">
    <name type="scientific">Aerococcus viridans</name>
    <dbReference type="NCBI Taxonomy" id="1377"/>
    <lineage>
        <taxon>Bacteria</taxon>
        <taxon>Bacillati</taxon>
        <taxon>Bacillota</taxon>
        <taxon>Bacilli</taxon>
        <taxon>Lactobacillales</taxon>
        <taxon>Aerococcaceae</taxon>
        <taxon>Aerococcus</taxon>
    </lineage>
</organism>
<evidence type="ECO:0000313" key="2">
    <source>
        <dbReference type="Proteomes" id="UP000235701"/>
    </source>
</evidence>
<name>A0A2N6UFX0_9LACT</name>
<accession>A0A2N6UFX0</accession>
<gene>
    <name evidence="1" type="ORF">CJ191_01250</name>
</gene>
<proteinExistence type="predicted"/>
<dbReference type="RefSeq" id="WP_102198737.1">
    <property type="nucleotide sequence ID" value="NZ_PNHQ01000002.1"/>
</dbReference>
<dbReference type="AlphaFoldDB" id="A0A2N6UFX0"/>
<dbReference type="Proteomes" id="UP000235701">
    <property type="component" value="Unassembled WGS sequence"/>
</dbReference>
<dbReference type="EMBL" id="PNHQ01000002">
    <property type="protein sequence ID" value="PMC80462.1"/>
    <property type="molecule type" value="Genomic_DNA"/>
</dbReference>
<reference evidence="1 2" key="1">
    <citation type="submission" date="2017-09" db="EMBL/GenBank/DDBJ databases">
        <title>Bacterial strain isolated from the female urinary microbiota.</title>
        <authorList>
            <person name="Thomas-White K."/>
            <person name="Kumar N."/>
            <person name="Forster S."/>
            <person name="Putonti C."/>
            <person name="Lawley T."/>
            <person name="Wolfe A.J."/>
        </authorList>
    </citation>
    <scope>NUCLEOTIDE SEQUENCE [LARGE SCALE GENOMIC DNA]</scope>
    <source>
        <strain evidence="1 2">UMB0240</strain>
    </source>
</reference>
<comment type="caution">
    <text evidence="1">The sequence shown here is derived from an EMBL/GenBank/DDBJ whole genome shotgun (WGS) entry which is preliminary data.</text>
</comment>
<sequence>MNLQEELKLLKERIAELEEQAKQEQEFPKDGDEYWFMSDSGVIGNSFYSNYYIDNDRLEIGNFFKDGEQAKFAVEKLKVEAELRKYSKPFEYGIFNYYIFFAIDSGFIDVNCKAYCPSQGTIYFESEEKAQQAIEAVGKERIKKYIFGVED</sequence>
<dbReference type="OrthoDB" id="2137112at2"/>
<keyword evidence="2" id="KW-1185">Reference proteome</keyword>
<evidence type="ECO:0000313" key="1">
    <source>
        <dbReference type="EMBL" id="PMC80462.1"/>
    </source>
</evidence>